<gene>
    <name evidence="7" type="ORF">IWZ03DRAFT_416896</name>
</gene>
<dbReference type="Proteomes" id="UP001363622">
    <property type="component" value="Unassembled WGS sequence"/>
</dbReference>
<evidence type="ECO:0000259" key="6">
    <source>
        <dbReference type="Pfam" id="PF00294"/>
    </source>
</evidence>
<dbReference type="PANTHER" id="PTHR42909">
    <property type="entry name" value="ZGC:136858"/>
    <property type="match status" value="1"/>
</dbReference>
<dbReference type="Pfam" id="PF04227">
    <property type="entry name" value="Indigoidine_A"/>
    <property type="match status" value="1"/>
</dbReference>
<reference evidence="7 8" key="1">
    <citation type="submission" date="2024-04" db="EMBL/GenBank/DDBJ databases">
        <title>Phyllosticta paracitricarpa is synonymous to the EU quarantine fungus P. citricarpa based on phylogenomic analyses.</title>
        <authorList>
            <consortium name="Lawrence Berkeley National Laboratory"/>
            <person name="Van Ingen-Buijs V.A."/>
            <person name="Van Westerhoven A.C."/>
            <person name="Haridas S."/>
            <person name="Skiadas P."/>
            <person name="Martin F."/>
            <person name="Groenewald J.Z."/>
            <person name="Crous P.W."/>
            <person name="Seidl M.F."/>
        </authorList>
    </citation>
    <scope>NUCLEOTIDE SEQUENCE [LARGE SCALE GENOMIC DNA]</scope>
    <source>
        <strain evidence="7 8">CBS 123371</strain>
    </source>
</reference>
<evidence type="ECO:0000313" key="8">
    <source>
        <dbReference type="Proteomes" id="UP001363622"/>
    </source>
</evidence>
<dbReference type="Gene3D" id="3.40.1190.20">
    <property type="match status" value="1"/>
</dbReference>
<comment type="caution">
    <text evidence="7">The sequence shown here is derived from an EMBL/GenBank/DDBJ whole genome shotgun (WGS) entry which is preliminary data.</text>
</comment>
<dbReference type="SUPFAM" id="SSF110581">
    <property type="entry name" value="Indigoidine synthase A-like"/>
    <property type="match status" value="1"/>
</dbReference>
<name>A0ABR1KI83_9PEZI</name>
<evidence type="ECO:0000313" key="7">
    <source>
        <dbReference type="EMBL" id="KAK7512696.1"/>
    </source>
</evidence>
<keyword evidence="2" id="KW-0378">Hydrolase</keyword>
<keyword evidence="5" id="KW-0326">Glycosidase</keyword>
<proteinExistence type="predicted"/>
<feature type="domain" description="Carbohydrate kinase PfkB" evidence="6">
    <location>
        <begin position="484"/>
        <end position="568"/>
    </location>
</feature>
<evidence type="ECO:0000256" key="5">
    <source>
        <dbReference type="ARBA" id="ARBA00023295"/>
    </source>
</evidence>
<dbReference type="Gene3D" id="3.40.1790.10">
    <property type="entry name" value="Indigoidine synthase domain"/>
    <property type="match status" value="1"/>
</dbReference>
<keyword evidence="1" id="KW-0479">Metal-binding</keyword>
<keyword evidence="8" id="KW-1185">Reference proteome</keyword>
<evidence type="ECO:0000256" key="2">
    <source>
        <dbReference type="ARBA" id="ARBA00022801"/>
    </source>
</evidence>
<dbReference type="InterPro" id="IPR022830">
    <property type="entry name" value="Indigdn_synthA-like"/>
</dbReference>
<feature type="domain" description="Carbohydrate kinase PfkB" evidence="6">
    <location>
        <begin position="800"/>
        <end position="848"/>
    </location>
</feature>
<dbReference type="EMBL" id="JBBPHU010000010">
    <property type="protein sequence ID" value="KAK7512696.1"/>
    <property type="molecule type" value="Genomic_DNA"/>
</dbReference>
<evidence type="ECO:0000256" key="4">
    <source>
        <dbReference type="ARBA" id="ARBA00023239"/>
    </source>
</evidence>
<dbReference type="SUPFAM" id="SSF53613">
    <property type="entry name" value="Ribokinase-like"/>
    <property type="match status" value="1"/>
</dbReference>
<evidence type="ECO:0000256" key="3">
    <source>
        <dbReference type="ARBA" id="ARBA00023211"/>
    </source>
</evidence>
<keyword evidence="3" id="KW-0464">Manganese</keyword>
<evidence type="ECO:0000256" key="1">
    <source>
        <dbReference type="ARBA" id="ARBA00022723"/>
    </source>
</evidence>
<dbReference type="Pfam" id="PF00294">
    <property type="entry name" value="PfkB"/>
    <property type="match status" value="2"/>
</dbReference>
<organism evidence="7 8">
    <name type="scientific">Phyllosticta citriasiana</name>
    <dbReference type="NCBI Taxonomy" id="595635"/>
    <lineage>
        <taxon>Eukaryota</taxon>
        <taxon>Fungi</taxon>
        <taxon>Dikarya</taxon>
        <taxon>Ascomycota</taxon>
        <taxon>Pezizomycotina</taxon>
        <taxon>Dothideomycetes</taxon>
        <taxon>Dothideomycetes incertae sedis</taxon>
        <taxon>Botryosphaeriales</taxon>
        <taxon>Phyllostictaceae</taxon>
        <taxon>Phyllosticta</taxon>
    </lineage>
</organism>
<sequence length="873" mass="93532">MLAMASARSSLRSRMPAWRRGVSVFVKPPKSALSSVLQVSEEVQEALHGRTKKPVVALESAIYTHGFPYPDNIALSSNLESIVRTEGGVPATVGIVDGIARVGMDPEELIRLSQSAGAKNMLKISRRDLANACGTRFLGSGQGKFMGGTTIAGTMVLAHLAGIKVFATGGLGGVHRDGENSLDISADLTELGRTPVAVISSGCKSFLDIERTLEYLETQGVAVATFADGRIGAVKFPGFWSRDSDSQSPQVVQDARHAAAMIHAQHSMGLTSGLLLANPISVSHEIPLPEISTIIANAVSEATRLGISGAKNTPFILSQIKELTTGRSVAANRALISSNVAVATSVAKELLRLEANESDDVNTAEPEIVAPFGEIASVETKSDQCLRSPVASESVIDRAHSVVSNNQAPPGEEGHGPATSFVNNVTQDPDGDLHQSHSFGLQSNASKVSDETPMTQVDIVVAGAVAVDTACNYKGGNASYPRPALHTSNVSNIRQKIGGVAHNIALAAKYTGKNVRLMSAVGDDMMGRFVLDQMRHEGLDTRDILVKNNGKAVSRTCQYVAINQNDMELHLGMADMSIIENLKDFEILNFLSSLRAQSPKWFLIDANWHYPRLFHLLIAAKDFDPTTGVPGPISTAFEPTSSHKCVRLLMSLVNKFRSYIYPRHLVDLATPNELELTRLWSKAQEMELLGSKEHWAVVNSFNLPQGSGSNRLTATTSKELVLEGIPQRTLQLLPLIPTLTVTLGSRGVLLARVLRADDERLSDPEAAPYIIGRTGNVATKNDSDRAREQIGGVYLRLFPPAVLLDKVKSVNGAGDTFTGVLVSALADGKKIEDAIMIAQAGSIMTLKVHDSVSPYLKELIGKDLDEVRLHVGG</sequence>
<protein>
    <submittedName>
        <fullName evidence="7">IdgA domain protein</fullName>
    </submittedName>
</protein>
<dbReference type="PANTHER" id="PTHR42909:SF1">
    <property type="entry name" value="CARBOHYDRATE KINASE PFKB DOMAIN-CONTAINING PROTEIN"/>
    <property type="match status" value="1"/>
</dbReference>
<keyword evidence="4" id="KW-0456">Lyase</keyword>
<accession>A0ABR1KI83</accession>
<dbReference type="InterPro" id="IPR029056">
    <property type="entry name" value="Ribokinase-like"/>
</dbReference>
<dbReference type="InterPro" id="IPR007342">
    <property type="entry name" value="PsuG"/>
</dbReference>
<dbReference type="InterPro" id="IPR011611">
    <property type="entry name" value="PfkB_dom"/>
</dbReference>